<dbReference type="GO" id="GO:0005737">
    <property type="term" value="C:cytoplasm"/>
    <property type="evidence" value="ECO:0007669"/>
    <property type="project" value="TreeGrafter"/>
</dbReference>
<protein>
    <recommendedName>
        <fullName evidence="5">5'-deoxynucleotidase</fullName>
        <ecNumber evidence="5">3.1.3.89</ecNumber>
    </recommendedName>
</protein>
<dbReference type="GO" id="GO:0002953">
    <property type="term" value="F:5'-deoxynucleotidase activity"/>
    <property type="evidence" value="ECO:0007669"/>
    <property type="project" value="UniProtKB-EC"/>
</dbReference>
<keyword evidence="10" id="KW-1185">Reference proteome</keyword>
<feature type="domain" description="HD/PDEase" evidence="8">
    <location>
        <begin position="222"/>
        <end position="340"/>
    </location>
</feature>
<evidence type="ECO:0000256" key="7">
    <source>
        <dbReference type="ARBA" id="ARBA00022801"/>
    </source>
</evidence>
<dbReference type="EMBL" id="FMZV01000004">
    <property type="protein sequence ID" value="SDC87282.1"/>
    <property type="molecule type" value="Genomic_DNA"/>
</dbReference>
<dbReference type="PANTHER" id="PTHR11845">
    <property type="entry name" value="5'-DEOXYNUCLEOTIDASE HDDC2"/>
    <property type="match status" value="1"/>
</dbReference>
<organism evidence="9 10">
    <name type="scientific">Ruegeria marina</name>
    <dbReference type="NCBI Taxonomy" id="639004"/>
    <lineage>
        <taxon>Bacteria</taxon>
        <taxon>Pseudomonadati</taxon>
        <taxon>Pseudomonadota</taxon>
        <taxon>Alphaproteobacteria</taxon>
        <taxon>Rhodobacterales</taxon>
        <taxon>Roseobacteraceae</taxon>
        <taxon>Ruegeria</taxon>
    </lineage>
</organism>
<dbReference type="SUPFAM" id="SSF109604">
    <property type="entry name" value="HD-domain/PDEase-like"/>
    <property type="match status" value="2"/>
</dbReference>
<comment type="cofactor">
    <cofactor evidence="3">
        <name>Co(2+)</name>
        <dbReference type="ChEBI" id="CHEBI:48828"/>
    </cofactor>
</comment>
<keyword evidence="7 9" id="KW-0378">Hydrolase</keyword>
<dbReference type="InterPro" id="IPR006674">
    <property type="entry name" value="HD_domain"/>
</dbReference>
<sequence>MTARLSAQIGFLKVADRLKSVERANVLLDLSRPENSAEHSWHLALWALVLEPFAGAGVSVDRAIRMLLLHDLVEIETGDHPIHEETDWDAVARAERAAARRLFGLLPPDQAAMFLDLWTEFEADTTPDARYAKMLDRCQPLFQVLCADAPRSDHVEVVRENLLNGRAAYLSSAFPEAFTHAMALLENTPGQQDAFTSRLLFLAEADKLKSVFRASRLLDDSRFENSAEHSWHIMLYAWVLSEHGVHPVDTDRVLRMLLLHDLVEIDAGDNPIHGNVDHAAQDALEQAAAERLFGLLPPEQGVSLRSLWQEFEAAETPEAIFGKAVDRVQTPIANLENGGGSWISYRVSLPQLEARVGRPVRRGAPDLWTWLQPQLLDCFTRLGLPV</sequence>
<evidence type="ECO:0000256" key="4">
    <source>
        <dbReference type="ARBA" id="ARBA00011738"/>
    </source>
</evidence>
<evidence type="ECO:0000256" key="1">
    <source>
        <dbReference type="ARBA" id="ARBA00001638"/>
    </source>
</evidence>
<dbReference type="SMART" id="SM00471">
    <property type="entry name" value="HDc"/>
    <property type="match status" value="2"/>
</dbReference>
<dbReference type="Pfam" id="PF13023">
    <property type="entry name" value="HD_3"/>
    <property type="match status" value="2"/>
</dbReference>
<evidence type="ECO:0000313" key="10">
    <source>
        <dbReference type="Proteomes" id="UP000199628"/>
    </source>
</evidence>
<dbReference type="Proteomes" id="UP000199628">
    <property type="component" value="Unassembled WGS sequence"/>
</dbReference>
<dbReference type="InterPro" id="IPR003607">
    <property type="entry name" value="HD/PDEase_dom"/>
</dbReference>
<evidence type="ECO:0000256" key="2">
    <source>
        <dbReference type="ARBA" id="ARBA00001936"/>
    </source>
</evidence>
<proteinExistence type="predicted"/>
<keyword evidence="6" id="KW-0479">Metal-binding</keyword>
<dbReference type="EC" id="3.1.3.89" evidence="5"/>
<name>A0A1G6Q491_9RHOB</name>
<dbReference type="InterPro" id="IPR039356">
    <property type="entry name" value="YfbR/HDDC2"/>
</dbReference>
<comment type="cofactor">
    <cofactor evidence="2">
        <name>Mn(2+)</name>
        <dbReference type="ChEBI" id="CHEBI:29035"/>
    </cofactor>
</comment>
<comment type="subunit">
    <text evidence="4">Homodimer.</text>
</comment>
<evidence type="ECO:0000256" key="5">
    <source>
        <dbReference type="ARBA" id="ARBA00012964"/>
    </source>
</evidence>
<dbReference type="AlphaFoldDB" id="A0A1G6Q491"/>
<evidence type="ECO:0000256" key="6">
    <source>
        <dbReference type="ARBA" id="ARBA00022723"/>
    </source>
</evidence>
<evidence type="ECO:0000313" key="9">
    <source>
        <dbReference type="EMBL" id="SDC87282.1"/>
    </source>
</evidence>
<dbReference type="OrthoDB" id="9796032at2"/>
<evidence type="ECO:0000256" key="3">
    <source>
        <dbReference type="ARBA" id="ARBA00001941"/>
    </source>
</evidence>
<evidence type="ECO:0000259" key="8">
    <source>
        <dbReference type="SMART" id="SM00471"/>
    </source>
</evidence>
<gene>
    <name evidence="9" type="ORF">SAMN04488239_10417</name>
</gene>
<dbReference type="GO" id="GO:0046872">
    <property type="term" value="F:metal ion binding"/>
    <property type="evidence" value="ECO:0007669"/>
    <property type="project" value="UniProtKB-KW"/>
</dbReference>
<reference evidence="10" key="1">
    <citation type="submission" date="2016-10" db="EMBL/GenBank/DDBJ databases">
        <authorList>
            <person name="Varghese N."/>
            <person name="Submissions S."/>
        </authorList>
    </citation>
    <scope>NUCLEOTIDE SEQUENCE [LARGE SCALE GENOMIC DNA]</scope>
    <source>
        <strain evidence="10">CGMCC 1.9108</strain>
    </source>
</reference>
<comment type="catalytic activity">
    <reaction evidence="1">
        <text>a 2'-deoxyribonucleoside 5'-phosphate + H2O = a 2'-deoxyribonucleoside + phosphate</text>
        <dbReference type="Rhea" id="RHEA:36167"/>
        <dbReference type="ChEBI" id="CHEBI:15377"/>
        <dbReference type="ChEBI" id="CHEBI:18274"/>
        <dbReference type="ChEBI" id="CHEBI:43474"/>
        <dbReference type="ChEBI" id="CHEBI:65317"/>
        <dbReference type="EC" id="3.1.3.89"/>
    </reaction>
</comment>
<dbReference type="RefSeq" id="WP_093029134.1">
    <property type="nucleotide sequence ID" value="NZ_FMZV01000004.1"/>
</dbReference>
<dbReference type="STRING" id="639004.SAMN04488239_10417"/>
<dbReference type="Gene3D" id="1.10.3210.10">
    <property type="entry name" value="Hypothetical protein af1432"/>
    <property type="match status" value="2"/>
</dbReference>
<dbReference type="PANTHER" id="PTHR11845:SF13">
    <property type="entry name" value="5'-DEOXYNUCLEOTIDASE HDDC2"/>
    <property type="match status" value="1"/>
</dbReference>
<feature type="domain" description="HD/PDEase" evidence="8">
    <location>
        <begin position="32"/>
        <end position="150"/>
    </location>
</feature>
<accession>A0A1G6Q491</accession>